<comment type="caution">
    <text evidence="2">The sequence shown here is derived from an EMBL/GenBank/DDBJ whole genome shotgun (WGS) entry which is preliminary data.</text>
</comment>
<reference evidence="2" key="1">
    <citation type="submission" date="2021-06" db="EMBL/GenBank/DDBJ databases">
        <authorList>
            <person name="Kallberg Y."/>
            <person name="Tangrot J."/>
            <person name="Rosling A."/>
        </authorList>
    </citation>
    <scope>NUCLEOTIDE SEQUENCE</scope>
    <source>
        <strain evidence="2">IA702</strain>
    </source>
</reference>
<dbReference type="OrthoDB" id="2447631at2759"/>
<feature type="region of interest" description="Disordered" evidence="1">
    <location>
        <begin position="387"/>
        <end position="408"/>
    </location>
</feature>
<name>A0A9N9BJS6_9GLOM</name>
<evidence type="ECO:0000256" key="1">
    <source>
        <dbReference type="SAM" id="MobiDB-lite"/>
    </source>
</evidence>
<proteinExistence type="predicted"/>
<protein>
    <submittedName>
        <fullName evidence="2">9112_t:CDS:1</fullName>
    </submittedName>
</protein>
<dbReference type="EMBL" id="CAJVPJ010000967">
    <property type="protein sequence ID" value="CAG8568216.1"/>
    <property type="molecule type" value="Genomic_DNA"/>
</dbReference>
<feature type="non-terminal residue" evidence="2">
    <location>
        <position position="408"/>
    </location>
</feature>
<keyword evidence="3" id="KW-1185">Reference proteome</keyword>
<dbReference type="Proteomes" id="UP000789572">
    <property type="component" value="Unassembled WGS sequence"/>
</dbReference>
<feature type="region of interest" description="Disordered" evidence="1">
    <location>
        <begin position="204"/>
        <end position="236"/>
    </location>
</feature>
<evidence type="ECO:0000313" key="2">
    <source>
        <dbReference type="EMBL" id="CAG8568216.1"/>
    </source>
</evidence>
<evidence type="ECO:0000313" key="3">
    <source>
        <dbReference type="Proteomes" id="UP000789572"/>
    </source>
</evidence>
<feature type="compositionally biased region" description="Polar residues" evidence="1">
    <location>
        <begin position="398"/>
        <end position="408"/>
    </location>
</feature>
<accession>A0A9N9BJS6</accession>
<sequence>PTVKPAPTAQLTSQLVPKEPQQKMAVEMPMKSVYKMMEHTKSLTMAELIDTTLTELMLLTPKQSQQAAALYNGSPQVLGSELSKGTGNKVKYNGVDYDATNTAGIIAAKKAKIDSDNAARLDNAKTTAINAIQALMDDTSDNKTKLTDEEGYIEAATTTAEVSSRESKVKEAITALREAKKLIPFDAAVARAAAITAFEDKDNKTDIDSKKKELTDKIDAERAKEPKKEPPKEKLTDEKVEQVIQTVLSNTSVKPQPKVVKSWQSYDSADSQLRTAEQIQEFLEEIKDKEADFAKILEEMPDENKPVGNTPEEKVDNFLSTQKAEVVVKAIFSYKIKDDTFRNETEAEMKTRKNVEEQQLDEKVYPKKDGKYTKEAMVRYLFEKKTGQTHQFAAKGQDSGSNLTTEGH</sequence>
<gene>
    <name evidence="2" type="ORF">POCULU_LOCUS5857</name>
</gene>
<dbReference type="AlphaFoldDB" id="A0A9N9BJS6"/>
<organism evidence="2 3">
    <name type="scientific">Paraglomus occultum</name>
    <dbReference type="NCBI Taxonomy" id="144539"/>
    <lineage>
        <taxon>Eukaryota</taxon>
        <taxon>Fungi</taxon>
        <taxon>Fungi incertae sedis</taxon>
        <taxon>Mucoromycota</taxon>
        <taxon>Glomeromycotina</taxon>
        <taxon>Glomeromycetes</taxon>
        <taxon>Paraglomerales</taxon>
        <taxon>Paraglomeraceae</taxon>
        <taxon>Paraglomus</taxon>
    </lineage>
</organism>